<evidence type="ECO:0000256" key="5">
    <source>
        <dbReference type="ARBA" id="ARBA00022989"/>
    </source>
</evidence>
<dbReference type="Proteomes" id="UP000192472">
    <property type="component" value="Unassembled WGS sequence"/>
</dbReference>
<feature type="transmembrane region" description="Helical" evidence="7">
    <location>
        <begin position="51"/>
        <end position="73"/>
    </location>
</feature>
<dbReference type="OrthoDB" id="280866at2"/>
<evidence type="ECO:0000313" key="9">
    <source>
        <dbReference type="Proteomes" id="UP000192472"/>
    </source>
</evidence>
<evidence type="ECO:0000256" key="4">
    <source>
        <dbReference type="ARBA" id="ARBA00022692"/>
    </source>
</evidence>
<evidence type="ECO:0000313" key="8">
    <source>
        <dbReference type="EMBL" id="SMD33103.1"/>
    </source>
</evidence>
<evidence type="ECO:0000256" key="7">
    <source>
        <dbReference type="SAM" id="Phobius"/>
    </source>
</evidence>
<dbReference type="AlphaFoldDB" id="A0A1W2G900"/>
<sequence>MKKVAQLLNGTNSEDLGKFLIRFILAFTMLFHGWGKLMGGANHIAGMLDGMGIPSFIGYGVIVGEFVAPLLIIVGYKTRLAGLMMSFTMLVALLLVHTGDVFSVNDHGVWAIELLAIYLVGGVAIAFLGSGKYSISRGQGDWD</sequence>
<dbReference type="EMBL" id="FWYF01000001">
    <property type="protein sequence ID" value="SMD33103.1"/>
    <property type="molecule type" value="Genomic_DNA"/>
</dbReference>
<dbReference type="RefSeq" id="WP_084371782.1">
    <property type="nucleotide sequence ID" value="NZ_FWYF01000001.1"/>
</dbReference>
<dbReference type="InterPro" id="IPR032808">
    <property type="entry name" value="DoxX"/>
</dbReference>
<evidence type="ECO:0000256" key="2">
    <source>
        <dbReference type="ARBA" id="ARBA00006679"/>
    </source>
</evidence>
<organism evidence="8 9">
    <name type="scientific">Reichenbachiella faecimaris</name>
    <dbReference type="NCBI Taxonomy" id="692418"/>
    <lineage>
        <taxon>Bacteria</taxon>
        <taxon>Pseudomonadati</taxon>
        <taxon>Bacteroidota</taxon>
        <taxon>Cytophagia</taxon>
        <taxon>Cytophagales</taxon>
        <taxon>Reichenbachiellaceae</taxon>
        <taxon>Reichenbachiella</taxon>
    </lineage>
</organism>
<comment type="subcellular location">
    <subcellularLocation>
        <location evidence="1">Cell membrane</location>
        <topology evidence="1">Multi-pass membrane protein</topology>
    </subcellularLocation>
</comment>
<accession>A0A1W2G900</accession>
<reference evidence="8 9" key="1">
    <citation type="submission" date="2017-04" db="EMBL/GenBank/DDBJ databases">
        <authorList>
            <person name="Afonso C.L."/>
            <person name="Miller P.J."/>
            <person name="Scott M.A."/>
            <person name="Spackman E."/>
            <person name="Goraichik I."/>
            <person name="Dimitrov K.M."/>
            <person name="Suarez D.L."/>
            <person name="Swayne D.E."/>
        </authorList>
    </citation>
    <scope>NUCLEOTIDE SEQUENCE [LARGE SCALE GENOMIC DNA]</scope>
    <source>
        <strain evidence="8 9">DSM 26133</strain>
    </source>
</reference>
<feature type="transmembrane region" description="Helical" evidence="7">
    <location>
        <begin position="80"/>
        <end position="97"/>
    </location>
</feature>
<feature type="transmembrane region" description="Helical" evidence="7">
    <location>
        <begin position="109"/>
        <end position="129"/>
    </location>
</feature>
<dbReference type="PANTHER" id="PTHR33452">
    <property type="entry name" value="OXIDOREDUCTASE CATD-RELATED"/>
    <property type="match status" value="1"/>
</dbReference>
<feature type="transmembrane region" description="Helical" evidence="7">
    <location>
        <begin position="20"/>
        <end position="39"/>
    </location>
</feature>
<dbReference type="PANTHER" id="PTHR33452:SF1">
    <property type="entry name" value="INNER MEMBRANE PROTEIN YPHA-RELATED"/>
    <property type="match status" value="1"/>
</dbReference>
<comment type="similarity">
    <text evidence="2">Belongs to the DoxX family.</text>
</comment>
<keyword evidence="6 7" id="KW-0472">Membrane</keyword>
<evidence type="ECO:0000256" key="6">
    <source>
        <dbReference type="ARBA" id="ARBA00023136"/>
    </source>
</evidence>
<dbReference type="GO" id="GO:0005886">
    <property type="term" value="C:plasma membrane"/>
    <property type="evidence" value="ECO:0007669"/>
    <property type="project" value="UniProtKB-SubCell"/>
</dbReference>
<protein>
    <submittedName>
        <fullName evidence="8">Putative oxidoreductase</fullName>
    </submittedName>
</protein>
<keyword evidence="5 7" id="KW-1133">Transmembrane helix</keyword>
<dbReference type="STRING" id="692418.SAMN04488029_1468"/>
<name>A0A1W2G900_REIFA</name>
<dbReference type="InterPro" id="IPR051907">
    <property type="entry name" value="DoxX-like_oxidoreductase"/>
</dbReference>
<keyword evidence="9" id="KW-1185">Reference proteome</keyword>
<evidence type="ECO:0000256" key="3">
    <source>
        <dbReference type="ARBA" id="ARBA00022475"/>
    </source>
</evidence>
<dbReference type="Pfam" id="PF07681">
    <property type="entry name" value="DoxX"/>
    <property type="match status" value="1"/>
</dbReference>
<gene>
    <name evidence="8" type="ORF">SAMN04488029_1468</name>
</gene>
<evidence type="ECO:0000256" key="1">
    <source>
        <dbReference type="ARBA" id="ARBA00004651"/>
    </source>
</evidence>
<keyword evidence="3" id="KW-1003">Cell membrane</keyword>
<keyword evidence="4 7" id="KW-0812">Transmembrane</keyword>
<proteinExistence type="inferred from homology"/>